<dbReference type="GO" id="GO:0016407">
    <property type="term" value="F:acetyltransferase activity"/>
    <property type="evidence" value="ECO:0007669"/>
    <property type="project" value="InterPro"/>
</dbReference>
<dbReference type="EMBL" id="JADKCH010000004">
    <property type="protein sequence ID" value="MBK8572236.1"/>
    <property type="molecule type" value="Genomic_DNA"/>
</dbReference>
<gene>
    <name evidence="3" type="ORF">IPN91_06215</name>
</gene>
<evidence type="ECO:0000313" key="4">
    <source>
        <dbReference type="Proteomes" id="UP000709959"/>
    </source>
</evidence>
<name>A0A936F1U7_9BACT</name>
<dbReference type="PRINTS" id="PR01543">
    <property type="entry name" value="ANATRNSFRASE"/>
</dbReference>
<dbReference type="PANTHER" id="PTHR11786:SF0">
    <property type="entry name" value="ARYLAMINE N-ACETYLTRANSFERASE 4-RELATED"/>
    <property type="match status" value="1"/>
</dbReference>
<evidence type="ECO:0000313" key="3">
    <source>
        <dbReference type="EMBL" id="MBK8572236.1"/>
    </source>
</evidence>
<dbReference type="Proteomes" id="UP000709959">
    <property type="component" value="Unassembled WGS sequence"/>
</dbReference>
<sequence>MAAELDLGAYLGRIGLQEPPQADLAGLRALHLAHATSIPFENLDVQVGLPIRLDLASLQAKLVQRRRGGYCFEHNTLFQAALEAIGFEAIACEARVRLGAPVLLPRTHMLLLVRLDGGDWLADVGFGGEGLLGPVPLDGEPHAQFQNTYRVVVEKGLRVLQSFHHGAWDDLYAFEPTQRFPVDFELASHYTSTHPGSRFIQTLTAQLPGPEVRRILRNRAYAELRGDQVVGRELALEEVIPILREVFGIEVGDGTAFRALESKRVGPP</sequence>
<dbReference type="InterPro" id="IPR001447">
    <property type="entry name" value="Arylamine_N-AcTrfase"/>
</dbReference>
<evidence type="ECO:0000256" key="1">
    <source>
        <dbReference type="ARBA" id="ARBA00006547"/>
    </source>
</evidence>
<dbReference type="SUPFAM" id="SSF54001">
    <property type="entry name" value="Cysteine proteinases"/>
    <property type="match status" value="1"/>
</dbReference>
<evidence type="ECO:0000256" key="2">
    <source>
        <dbReference type="RuleBase" id="RU003452"/>
    </source>
</evidence>
<comment type="similarity">
    <text evidence="1 2">Belongs to the arylamine N-acetyltransferase family.</text>
</comment>
<organism evidence="3 4">
    <name type="scientific">Candidatus Geothrix odensensis</name>
    <dbReference type="NCBI Taxonomy" id="2954440"/>
    <lineage>
        <taxon>Bacteria</taxon>
        <taxon>Pseudomonadati</taxon>
        <taxon>Acidobacteriota</taxon>
        <taxon>Holophagae</taxon>
        <taxon>Holophagales</taxon>
        <taxon>Holophagaceae</taxon>
        <taxon>Geothrix</taxon>
    </lineage>
</organism>
<dbReference type="InterPro" id="IPR038765">
    <property type="entry name" value="Papain-like_cys_pep_sf"/>
</dbReference>
<dbReference type="Pfam" id="PF00797">
    <property type="entry name" value="Acetyltransf_2"/>
    <property type="match status" value="1"/>
</dbReference>
<dbReference type="Gene3D" id="3.30.2140.10">
    <property type="entry name" value="Arylamine N-acetyltransferase"/>
    <property type="match status" value="1"/>
</dbReference>
<dbReference type="PANTHER" id="PTHR11786">
    <property type="entry name" value="N-HYDROXYARYLAMINE O-ACETYLTRANSFERASE"/>
    <property type="match status" value="1"/>
</dbReference>
<dbReference type="Gene3D" id="2.40.128.150">
    <property type="entry name" value="Cysteine proteinases"/>
    <property type="match status" value="1"/>
</dbReference>
<protein>
    <submittedName>
        <fullName evidence="3">Arylamine N-acetyltransferase</fullName>
    </submittedName>
</protein>
<dbReference type="AlphaFoldDB" id="A0A936F1U7"/>
<proteinExistence type="inferred from homology"/>
<reference evidence="3 4" key="1">
    <citation type="submission" date="2020-10" db="EMBL/GenBank/DDBJ databases">
        <title>Connecting structure to function with the recovery of over 1000 high-quality activated sludge metagenome-assembled genomes encoding full-length rRNA genes using long-read sequencing.</title>
        <authorList>
            <person name="Singleton C.M."/>
            <person name="Petriglieri F."/>
            <person name="Kristensen J.M."/>
            <person name="Kirkegaard R.H."/>
            <person name="Michaelsen T.Y."/>
            <person name="Andersen M.H."/>
            <person name="Karst S.M."/>
            <person name="Dueholm M.S."/>
            <person name="Nielsen P.H."/>
            <person name="Albertsen M."/>
        </authorList>
    </citation>
    <scope>NUCLEOTIDE SEQUENCE [LARGE SCALE GENOMIC DNA]</scope>
    <source>
        <strain evidence="3">OdNE_18-Q3-R46-58_MAXAC.008</strain>
    </source>
</reference>
<comment type="caution">
    <text evidence="3">The sequence shown here is derived from an EMBL/GenBank/DDBJ whole genome shotgun (WGS) entry which is preliminary data.</text>
</comment>
<accession>A0A936F1U7</accession>